<organism evidence="9 10">
    <name type="scientific">Butyricimonas faecihominis</name>
    <dbReference type="NCBI Taxonomy" id="1472416"/>
    <lineage>
        <taxon>Bacteria</taxon>
        <taxon>Pseudomonadati</taxon>
        <taxon>Bacteroidota</taxon>
        <taxon>Bacteroidia</taxon>
        <taxon>Bacteroidales</taxon>
        <taxon>Odoribacteraceae</taxon>
        <taxon>Butyricimonas</taxon>
    </lineage>
</organism>
<gene>
    <name evidence="9" type="ORF">GGR14_001741</name>
</gene>
<protein>
    <recommendedName>
        <fullName evidence="11">RagB/SusD family nutrient uptake outer membrane protein</fullName>
    </recommendedName>
</protein>
<evidence type="ECO:0000313" key="10">
    <source>
        <dbReference type="Proteomes" id="UP000546007"/>
    </source>
</evidence>
<dbReference type="AlphaFoldDB" id="A0A7W6HVV0"/>
<evidence type="ECO:0008006" key="11">
    <source>
        <dbReference type="Google" id="ProtNLM"/>
    </source>
</evidence>
<evidence type="ECO:0000256" key="2">
    <source>
        <dbReference type="ARBA" id="ARBA00006275"/>
    </source>
</evidence>
<feature type="signal peptide" evidence="6">
    <location>
        <begin position="1"/>
        <end position="23"/>
    </location>
</feature>
<dbReference type="EMBL" id="JACIES010000004">
    <property type="protein sequence ID" value="MBB4025951.1"/>
    <property type="molecule type" value="Genomic_DNA"/>
</dbReference>
<evidence type="ECO:0000256" key="6">
    <source>
        <dbReference type="SAM" id="SignalP"/>
    </source>
</evidence>
<comment type="caution">
    <text evidence="9">The sequence shown here is derived from an EMBL/GenBank/DDBJ whole genome shotgun (WGS) entry which is preliminary data.</text>
</comment>
<reference evidence="9 10" key="1">
    <citation type="submission" date="2020-08" db="EMBL/GenBank/DDBJ databases">
        <title>Genomic Encyclopedia of Type Strains, Phase IV (KMG-IV): sequencing the most valuable type-strain genomes for metagenomic binning, comparative biology and taxonomic classification.</title>
        <authorList>
            <person name="Goeker M."/>
        </authorList>
    </citation>
    <scope>NUCLEOTIDE SEQUENCE [LARGE SCALE GENOMIC DNA]</scope>
    <source>
        <strain evidence="9 10">DSM 105721</strain>
    </source>
</reference>
<evidence type="ECO:0000313" key="9">
    <source>
        <dbReference type="EMBL" id="MBB4025951.1"/>
    </source>
</evidence>
<feature type="domain" description="SusD-like N-terminal" evidence="8">
    <location>
        <begin position="22"/>
        <end position="211"/>
    </location>
</feature>
<sequence length="502" mass="57477">MKSKIYYIILSILLSLTSCNSWLDVTPQGQMEATDMLSSEKGYNSALGGVYYTLSSSSMYGKELSYGMMDLLAQYWDISNNTSHSYYKLSQYDYKDANAISKFNAIWKGFYSAISQCNLIISSIEKNRSSIKYSELIEGEAYGLRAFAHMELFRMFGPVIKSEADLDKPAIAYRTELNTEAQKFESGREILAKVNTDLTKALELMKDDPIKTIGRKGDLNTSRLDYNEVVNRRGSRMNYYGVLGLLARLEQLRLNQDQAYIYAKRVIDEVEETKAITLIDKTNIESTVDSWKDLNYSCEMLFSLYTNNLYEMTNAVFYMDGESGDSRTSFGITTNLYTTFLNEIYGRTPDGAGTDNRLRYWFKLREGGEYYEILKLKKAPEAQGLSAAYDPEVPIMRLPEIYYIACEAQIGKDNDLALSYLNAVRETRNLVKLEGSLSAEELREYLMRDERKEFIGEGCMFLFYKRLFASIYVKQGVVIAPLDANFVFPIPDAEYEYSPNEK</sequence>
<name>A0A7W6HVV0_9BACT</name>
<keyword evidence="4" id="KW-0472">Membrane</keyword>
<dbReference type="GO" id="GO:0009279">
    <property type="term" value="C:cell outer membrane"/>
    <property type="evidence" value="ECO:0007669"/>
    <property type="project" value="UniProtKB-SubCell"/>
</dbReference>
<dbReference type="OrthoDB" id="5694214at2"/>
<dbReference type="SUPFAM" id="SSF48452">
    <property type="entry name" value="TPR-like"/>
    <property type="match status" value="1"/>
</dbReference>
<dbReference type="Proteomes" id="UP000546007">
    <property type="component" value="Unassembled WGS sequence"/>
</dbReference>
<dbReference type="Pfam" id="PF14322">
    <property type="entry name" value="SusD-like_3"/>
    <property type="match status" value="1"/>
</dbReference>
<evidence type="ECO:0000256" key="1">
    <source>
        <dbReference type="ARBA" id="ARBA00004442"/>
    </source>
</evidence>
<dbReference type="Gene3D" id="1.25.40.390">
    <property type="match status" value="1"/>
</dbReference>
<keyword evidence="3 6" id="KW-0732">Signal</keyword>
<dbReference type="PROSITE" id="PS51257">
    <property type="entry name" value="PROKAR_LIPOPROTEIN"/>
    <property type="match status" value="1"/>
</dbReference>
<evidence type="ECO:0000259" key="7">
    <source>
        <dbReference type="Pfam" id="PF07980"/>
    </source>
</evidence>
<dbReference type="Pfam" id="PF07980">
    <property type="entry name" value="SusD_RagB"/>
    <property type="match status" value="1"/>
</dbReference>
<evidence type="ECO:0000256" key="3">
    <source>
        <dbReference type="ARBA" id="ARBA00022729"/>
    </source>
</evidence>
<dbReference type="InterPro" id="IPR011990">
    <property type="entry name" value="TPR-like_helical_dom_sf"/>
</dbReference>
<comment type="subcellular location">
    <subcellularLocation>
        <location evidence="1">Cell outer membrane</location>
    </subcellularLocation>
</comment>
<accession>A0A7W6HVV0</accession>
<evidence type="ECO:0000256" key="5">
    <source>
        <dbReference type="ARBA" id="ARBA00023237"/>
    </source>
</evidence>
<proteinExistence type="inferred from homology"/>
<dbReference type="InterPro" id="IPR033985">
    <property type="entry name" value="SusD-like_N"/>
</dbReference>
<dbReference type="GeneID" id="93102640"/>
<keyword evidence="10" id="KW-1185">Reference proteome</keyword>
<dbReference type="RefSeq" id="WP_124317432.1">
    <property type="nucleotide sequence ID" value="NZ_AP028155.1"/>
</dbReference>
<keyword evidence="5" id="KW-0998">Cell outer membrane</keyword>
<feature type="domain" description="RagB/SusD" evidence="7">
    <location>
        <begin position="369"/>
        <end position="459"/>
    </location>
</feature>
<feature type="chain" id="PRO_5031205435" description="RagB/SusD family nutrient uptake outer membrane protein" evidence="6">
    <location>
        <begin position="24"/>
        <end position="502"/>
    </location>
</feature>
<evidence type="ECO:0000256" key="4">
    <source>
        <dbReference type="ARBA" id="ARBA00023136"/>
    </source>
</evidence>
<evidence type="ECO:0000259" key="8">
    <source>
        <dbReference type="Pfam" id="PF14322"/>
    </source>
</evidence>
<comment type="similarity">
    <text evidence="2">Belongs to the SusD family.</text>
</comment>
<dbReference type="InterPro" id="IPR012944">
    <property type="entry name" value="SusD_RagB_dom"/>
</dbReference>